<feature type="binding site" evidence="8">
    <location>
        <position position="276"/>
    </location>
    <ligand>
        <name>Zn(2+)</name>
        <dbReference type="ChEBI" id="CHEBI:29105"/>
    </ligand>
</feature>
<evidence type="ECO:0000256" key="4">
    <source>
        <dbReference type="ARBA" id="ARBA00022723"/>
    </source>
</evidence>
<name>A0A9P4HQK2_9PEZI</name>
<feature type="compositionally biased region" description="Low complexity" evidence="9">
    <location>
        <begin position="163"/>
        <end position="175"/>
    </location>
</feature>
<dbReference type="CDD" id="cd09876">
    <property type="entry name" value="PIN_Nob1-like"/>
    <property type="match status" value="1"/>
</dbReference>
<dbReference type="SUPFAM" id="SSF144206">
    <property type="entry name" value="NOB1 zinc finger-like"/>
    <property type="match status" value="1"/>
</dbReference>
<feature type="compositionally biased region" description="Basic and acidic residues" evidence="9">
    <location>
        <begin position="350"/>
        <end position="361"/>
    </location>
</feature>
<evidence type="ECO:0000259" key="10">
    <source>
        <dbReference type="Pfam" id="PF08772"/>
    </source>
</evidence>
<dbReference type="Pfam" id="PF17146">
    <property type="entry name" value="PIN_6"/>
    <property type="match status" value="1"/>
</dbReference>
<keyword evidence="6 8" id="KW-0862">Zinc</keyword>
<dbReference type="GO" id="GO:0005737">
    <property type="term" value="C:cytoplasm"/>
    <property type="evidence" value="ECO:0007669"/>
    <property type="project" value="UniProtKB-ARBA"/>
</dbReference>
<dbReference type="PIRSF" id="PIRSF037125">
    <property type="entry name" value="D-site_20S_pre-rRNA_nuclease"/>
    <property type="match status" value="1"/>
</dbReference>
<comment type="similarity">
    <text evidence="2">Belongs to the NOB1 family.</text>
</comment>
<feature type="non-terminal residue" evidence="12">
    <location>
        <position position="395"/>
    </location>
</feature>
<dbReference type="GO" id="GO:0031981">
    <property type="term" value="C:nuclear lumen"/>
    <property type="evidence" value="ECO:0007669"/>
    <property type="project" value="UniProtKB-ARBA"/>
</dbReference>
<dbReference type="InterPro" id="IPR033411">
    <property type="entry name" value="Ribonuclease_PIN"/>
</dbReference>
<dbReference type="EMBL" id="ML978739">
    <property type="protein sequence ID" value="KAF2084611.1"/>
    <property type="molecule type" value="Genomic_DNA"/>
</dbReference>
<gene>
    <name evidence="12" type="ORF">K490DRAFT_3276</name>
</gene>
<keyword evidence="7" id="KW-0539">Nucleus</keyword>
<dbReference type="PANTHER" id="PTHR12814:SF2">
    <property type="entry name" value="RNA-BINDING PROTEIN NOB1"/>
    <property type="match status" value="1"/>
</dbReference>
<feature type="binding site" evidence="8">
    <location>
        <position position="261"/>
    </location>
    <ligand>
        <name>Zn(2+)</name>
        <dbReference type="ChEBI" id="CHEBI:29105"/>
    </ligand>
</feature>
<evidence type="ECO:0000256" key="7">
    <source>
        <dbReference type="ARBA" id="ARBA00023242"/>
    </source>
</evidence>
<evidence type="ECO:0000256" key="3">
    <source>
        <dbReference type="ARBA" id="ARBA00022722"/>
    </source>
</evidence>
<feature type="region of interest" description="Disordered" evidence="9">
    <location>
        <begin position="104"/>
        <end position="216"/>
    </location>
</feature>
<feature type="region of interest" description="Disordered" evidence="9">
    <location>
        <begin position="350"/>
        <end position="395"/>
    </location>
</feature>
<dbReference type="FunFam" id="3.40.50.1010:FF:000020">
    <property type="entry name" value="20S-pre-rRNA D-site endonuclease NOB1"/>
    <property type="match status" value="1"/>
</dbReference>
<dbReference type="InterPro" id="IPR017117">
    <property type="entry name" value="Nob1_euk"/>
</dbReference>
<dbReference type="GO" id="GO:0016787">
    <property type="term" value="F:hydrolase activity"/>
    <property type="evidence" value="ECO:0007669"/>
    <property type="project" value="UniProtKB-KW"/>
</dbReference>
<dbReference type="Gene3D" id="3.40.50.1010">
    <property type="entry name" value="5'-nuclease"/>
    <property type="match status" value="1"/>
</dbReference>
<comment type="subcellular location">
    <subcellularLocation>
        <location evidence="1">Nucleus</location>
    </subcellularLocation>
</comment>
<keyword evidence="4 8" id="KW-0479">Metal-binding</keyword>
<protein>
    <submittedName>
        <fullName evidence="12">D-site 20S pre-rRNA nuclease</fullName>
    </submittedName>
</protein>
<evidence type="ECO:0000313" key="12">
    <source>
        <dbReference type="EMBL" id="KAF2084611.1"/>
    </source>
</evidence>
<sequence length="395" mass="43162">KPIRKLVLDAGPIIKNTPAVSTLLAQSEELFTTHAVIAEIRDAVTRARIETILLPFLTQRDPRPDSVKIVTDFARRTGDLAVLSRNDIQLIALARELEVENNGGDWRLRNVPGQKRTNGAPPPKPEAASKPEELSQTENPEVKDATPVEIADAAQDPVPDGGAQESASAPAPANEPADESGSESEEDGGGWITPSNIKKQQLKDSNAASTTTSEPKTMQAAIMTTDFAMQNVILQMNVNLVSTSLQRVKHLKTFVLRCHACFNTTKDMSKQFCVRCGKPALTRVACSTDQNGVFTLHLKKNMQWNTRGDRYSIPKPQPGSSNGRVQGGGKGGWGNELILAEDQKEYTRQLESGRRLKQRDLMDEDYLPGILTGDRNRAGGRPKVGAGRNVNSRKR</sequence>
<dbReference type="GO" id="GO:0030688">
    <property type="term" value="C:preribosome, small subunit precursor"/>
    <property type="evidence" value="ECO:0007669"/>
    <property type="project" value="TreeGrafter"/>
</dbReference>
<evidence type="ECO:0000259" key="11">
    <source>
        <dbReference type="Pfam" id="PF17146"/>
    </source>
</evidence>
<evidence type="ECO:0000256" key="6">
    <source>
        <dbReference type="ARBA" id="ARBA00022833"/>
    </source>
</evidence>
<dbReference type="GO" id="GO:0046872">
    <property type="term" value="F:metal ion binding"/>
    <property type="evidence" value="ECO:0007669"/>
    <property type="project" value="UniProtKB-KW"/>
</dbReference>
<dbReference type="AlphaFoldDB" id="A0A9P4HQK2"/>
<keyword evidence="13" id="KW-1185">Reference proteome</keyword>
<dbReference type="Proteomes" id="UP000799776">
    <property type="component" value="Unassembled WGS sequence"/>
</dbReference>
<evidence type="ECO:0000256" key="2">
    <source>
        <dbReference type="ARBA" id="ARBA00005858"/>
    </source>
</evidence>
<dbReference type="OrthoDB" id="446759at2759"/>
<dbReference type="GO" id="GO:0004521">
    <property type="term" value="F:RNA endonuclease activity"/>
    <property type="evidence" value="ECO:0007669"/>
    <property type="project" value="InterPro"/>
</dbReference>
<feature type="binding site" evidence="8">
    <location>
        <position position="273"/>
    </location>
    <ligand>
        <name>Zn(2+)</name>
        <dbReference type="ChEBI" id="CHEBI:29105"/>
    </ligand>
</feature>
<dbReference type="Pfam" id="PF08772">
    <property type="entry name" value="Zn_ribbon_NOB1"/>
    <property type="match status" value="1"/>
</dbReference>
<feature type="compositionally biased region" description="Polar residues" evidence="9">
    <location>
        <begin position="193"/>
        <end position="216"/>
    </location>
</feature>
<evidence type="ECO:0000256" key="9">
    <source>
        <dbReference type="SAM" id="MobiDB-lite"/>
    </source>
</evidence>
<feature type="domain" description="Ribonuclease PIN" evidence="11">
    <location>
        <begin position="6"/>
        <end position="97"/>
    </location>
</feature>
<feature type="domain" description="Nin one binding (NOB1) Zn-ribbon-like" evidence="10">
    <location>
        <begin position="248"/>
        <end position="319"/>
    </location>
</feature>
<feature type="non-terminal residue" evidence="12">
    <location>
        <position position="1"/>
    </location>
</feature>
<dbReference type="GO" id="GO:0030490">
    <property type="term" value="P:maturation of SSU-rRNA"/>
    <property type="evidence" value="ECO:0007669"/>
    <property type="project" value="TreeGrafter"/>
</dbReference>
<evidence type="ECO:0000256" key="5">
    <source>
        <dbReference type="ARBA" id="ARBA00022801"/>
    </source>
</evidence>
<evidence type="ECO:0000256" key="1">
    <source>
        <dbReference type="ARBA" id="ARBA00004123"/>
    </source>
</evidence>
<feature type="compositionally biased region" description="Acidic residues" evidence="9">
    <location>
        <begin position="176"/>
        <end position="188"/>
    </location>
</feature>
<proteinExistence type="inferred from homology"/>
<reference evidence="12" key="1">
    <citation type="journal article" date="2020" name="Stud. Mycol.">
        <title>101 Dothideomycetes genomes: a test case for predicting lifestyles and emergence of pathogens.</title>
        <authorList>
            <person name="Haridas S."/>
            <person name="Albert R."/>
            <person name="Binder M."/>
            <person name="Bloem J."/>
            <person name="Labutti K."/>
            <person name="Salamov A."/>
            <person name="Andreopoulos B."/>
            <person name="Baker S."/>
            <person name="Barry K."/>
            <person name="Bills G."/>
            <person name="Bluhm B."/>
            <person name="Cannon C."/>
            <person name="Castanera R."/>
            <person name="Culley D."/>
            <person name="Daum C."/>
            <person name="Ezra D."/>
            <person name="Gonzalez J."/>
            <person name="Henrissat B."/>
            <person name="Kuo A."/>
            <person name="Liang C."/>
            <person name="Lipzen A."/>
            <person name="Lutzoni F."/>
            <person name="Magnuson J."/>
            <person name="Mondo S."/>
            <person name="Nolan M."/>
            <person name="Ohm R."/>
            <person name="Pangilinan J."/>
            <person name="Park H.-J."/>
            <person name="Ramirez L."/>
            <person name="Alfaro M."/>
            <person name="Sun H."/>
            <person name="Tritt A."/>
            <person name="Yoshinaga Y."/>
            <person name="Zwiers L.-H."/>
            <person name="Turgeon B."/>
            <person name="Goodwin S."/>
            <person name="Spatafora J."/>
            <person name="Crous P."/>
            <person name="Grigoriev I."/>
        </authorList>
    </citation>
    <scope>NUCLEOTIDE SEQUENCE</scope>
    <source>
        <strain evidence="12">CBS 121410</strain>
    </source>
</reference>
<feature type="binding site" evidence="8">
    <location>
        <position position="258"/>
    </location>
    <ligand>
        <name>Zn(2+)</name>
        <dbReference type="ChEBI" id="CHEBI:29105"/>
    </ligand>
</feature>
<dbReference type="PANTHER" id="PTHR12814">
    <property type="entry name" value="RNA-BINDING PROTEIN NOB1"/>
    <property type="match status" value="1"/>
</dbReference>
<dbReference type="InterPro" id="IPR014881">
    <property type="entry name" value="NOB1_Zn-bd"/>
</dbReference>
<evidence type="ECO:0000313" key="13">
    <source>
        <dbReference type="Proteomes" id="UP000799776"/>
    </source>
</evidence>
<keyword evidence="3" id="KW-0540">Nuclease</keyword>
<comment type="caution">
    <text evidence="12">The sequence shown here is derived from an EMBL/GenBank/DDBJ whole genome shotgun (WGS) entry which is preliminary data.</text>
</comment>
<dbReference type="InterPro" id="IPR039907">
    <property type="entry name" value="NOB1"/>
</dbReference>
<keyword evidence="5" id="KW-0378">Hydrolase</keyword>
<accession>A0A9P4HQK2</accession>
<evidence type="ECO:0000256" key="8">
    <source>
        <dbReference type="PIRSR" id="PIRSR037125-1"/>
    </source>
</evidence>
<dbReference type="InterPro" id="IPR036283">
    <property type="entry name" value="NOB1_Zf-like_sf"/>
</dbReference>
<dbReference type="Gene3D" id="6.20.210.10">
    <property type="entry name" value="Nin one binding (NOB1), Zn-ribbon-like"/>
    <property type="match status" value="1"/>
</dbReference>
<organism evidence="12 13">
    <name type="scientific">Saccharata proteae CBS 121410</name>
    <dbReference type="NCBI Taxonomy" id="1314787"/>
    <lineage>
        <taxon>Eukaryota</taxon>
        <taxon>Fungi</taxon>
        <taxon>Dikarya</taxon>
        <taxon>Ascomycota</taxon>
        <taxon>Pezizomycotina</taxon>
        <taxon>Dothideomycetes</taxon>
        <taxon>Dothideomycetes incertae sedis</taxon>
        <taxon>Botryosphaeriales</taxon>
        <taxon>Saccharataceae</taxon>
        <taxon>Saccharata</taxon>
    </lineage>
</organism>